<name>A0A0L0BQ53_LUCCU</name>
<accession>A0A0L0BQ53</accession>
<comment type="caution">
    <text evidence="1">The sequence shown here is derived from an EMBL/GenBank/DDBJ whole genome shotgun (WGS) entry which is preliminary data.</text>
</comment>
<dbReference type="Proteomes" id="UP000037069">
    <property type="component" value="Unassembled WGS sequence"/>
</dbReference>
<dbReference type="AlphaFoldDB" id="A0A0L0BQ53"/>
<keyword evidence="2" id="KW-1185">Reference proteome</keyword>
<evidence type="ECO:0000313" key="2">
    <source>
        <dbReference type="Proteomes" id="UP000037069"/>
    </source>
</evidence>
<protein>
    <submittedName>
        <fullName evidence="1">Uncharacterized protein</fullName>
    </submittedName>
</protein>
<reference evidence="1 2" key="1">
    <citation type="journal article" date="2015" name="Nat. Commun.">
        <title>Lucilia cuprina genome unlocks parasitic fly biology to underpin future interventions.</title>
        <authorList>
            <person name="Anstead C.A."/>
            <person name="Korhonen P.K."/>
            <person name="Young N.D."/>
            <person name="Hall R.S."/>
            <person name="Jex A.R."/>
            <person name="Murali S.C."/>
            <person name="Hughes D.S."/>
            <person name="Lee S.F."/>
            <person name="Perry T."/>
            <person name="Stroehlein A.J."/>
            <person name="Ansell B.R."/>
            <person name="Breugelmans B."/>
            <person name="Hofmann A."/>
            <person name="Qu J."/>
            <person name="Dugan S."/>
            <person name="Lee S.L."/>
            <person name="Chao H."/>
            <person name="Dinh H."/>
            <person name="Han Y."/>
            <person name="Doddapaneni H.V."/>
            <person name="Worley K.C."/>
            <person name="Muzny D.M."/>
            <person name="Ioannidis P."/>
            <person name="Waterhouse R.M."/>
            <person name="Zdobnov E.M."/>
            <person name="James P.J."/>
            <person name="Bagnall N.H."/>
            <person name="Kotze A.C."/>
            <person name="Gibbs R.A."/>
            <person name="Richards S."/>
            <person name="Batterham P."/>
            <person name="Gasser R.B."/>
        </authorList>
    </citation>
    <scope>NUCLEOTIDE SEQUENCE [LARGE SCALE GENOMIC DNA]</scope>
    <source>
        <strain evidence="1 2">LS</strain>
        <tissue evidence="1">Full body</tissue>
    </source>
</reference>
<proteinExistence type="predicted"/>
<gene>
    <name evidence="1" type="ORF">FF38_06439</name>
</gene>
<dbReference type="EMBL" id="JRES01001548">
    <property type="protein sequence ID" value="KNC22108.1"/>
    <property type="molecule type" value="Genomic_DNA"/>
</dbReference>
<sequence length="172" mass="19653">MATRLAIRSRTAWAGVGADFLVDDSDGVRSVIRLSTRNVPSIFEPELNRDFKVIGQKVSSWRLNAVRFSLSTNPFETRLTVDPESSRHRACLEETLTRTVGKSTKAFWRRIEVSDVDFEMEGADFEVEAEAESVLRLDEDLFSRDVEGCGEGERERLVNRSFTRRGFTWSRV</sequence>
<organism evidence="1 2">
    <name type="scientific">Lucilia cuprina</name>
    <name type="common">Green bottle fly</name>
    <name type="synonym">Australian sheep blowfly</name>
    <dbReference type="NCBI Taxonomy" id="7375"/>
    <lineage>
        <taxon>Eukaryota</taxon>
        <taxon>Metazoa</taxon>
        <taxon>Ecdysozoa</taxon>
        <taxon>Arthropoda</taxon>
        <taxon>Hexapoda</taxon>
        <taxon>Insecta</taxon>
        <taxon>Pterygota</taxon>
        <taxon>Neoptera</taxon>
        <taxon>Endopterygota</taxon>
        <taxon>Diptera</taxon>
        <taxon>Brachycera</taxon>
        <taxon>Muscomorpha</taxon>
        <taxon>Oestroidea</taxon>
        <taxon>Calliphoridae</taxon>
        <taxon>Luciliinae</taxon>
        <taxon>Lucilia</taxon>
    </lineage>
</organism>
<evidence type="ECO:0000313" key="1">
    <source>
        <dbReference type="EMBL" id="KNC22108.1"/>
    </source>
</evidence>